<dbReference type="Gene3D" id="2.40.160.20">
    <property type="match status" value="1"/>
</dbReference>
<comment type="caution">
    <text evidence="7">The sequence shown here is derived from an EMBL/GenBank/DDBJ whole genome shotgun (WGS) entry which is preliminary data.</text>
</comment>
<dbReference type="Pfam" id="PF13505">
    <property type="entry name" value="OMP_b-brl"/>
    <property type="match status" value="1"/>
</dbReference>
<dbReference type="RefSeq" id="WP_164351777.1">
    <property type="nucleotide sequence ID" value="NZ_JAABNT010000001.1"/>
</dbReference>
<gene>
    <name evidence="7" type="ORF">GV827_00720</name>
</gene>
<evidence type="ECO:0000313" key="7">
    <source>
        <dbReference type="EMBL" id="NEK20924.1"/>
    </source>
</evidence>
<evidence type="ECO:0000256" key="4">
    <source>
        <dbReference type="ARBA" id="ARBA00038306"/>
    </source>
</evidence>
<dbReference type="InterPro" id="IPR027385">
    <property type="entry name" value="Beta-barrel_OMP"/>
</dbReference>
<keyword evidence="3" id="KW-0472">Membrane</keyword>
<comment type="similarity">
    <text evidence="4">Belongs to the Omp25/RopB family.</text>
</comment>
<protein>
    <submittedName>
        <fullName evidence="7">Outer membrane beta-barrel protein</fullName>
    </submittedName>
</protein>
<feature type="signal peptide" evidence="5">
    <location>
        <begin position="1"/>
        <end position="24"/>
    </location>
</feature>
<dbReference type="EMBL" id="JAABNT010000001">
    <property type="protein sequence ID" value="NEK20924.1"/>
    <property type="molecule type" value="Genomic_DNA"/>
</dbReference>
<keyword evidence="2 5" id="KW-0732">Signal</keyword>
<dbReference type="SUPFAM" id="SSF56925">
    <property type="entry name" value="OMPA-like"/>
    <property type="match status" value="1"/>
</dbReference>
<dbReference type="InterPro" id="IPR011250">
    <property type="entry name" value="OMP/PagP_B-barrel"/>
</dbReference>
<dbReference type="PANTHER" id="PTHR34001:SF3">
    <property type="entry name" value="BLL7405 PROTEIN"/>
    <property type="match status" value="1"/>
</dbReference>
<dbReference type="GO" id="GO:0016020">
    <property type="term" value="C:membrane"/>
    <property type="evidence" value="ECO:0007669"/>
    <property type="project" value="UniProtKB-SubCell"/>
</dbReference>
<evidence type="ECO:0000256" key="3">
    <source>
        <dbReference type="ARBA" id="ARBA00023136"/>
    </source>
</evidence>
<feature type="domain" description="Outer membrane protein beta-barrel" evidence="6">
    <location>
        <begin position="40"/>
        <end position="197"/>
    </location>
</feature>
<comment type="subcellular location">
    <subcellularLocation>
        <location evidence="1">Membrane</location>
    </subcellularLocation>
</comment>
<dbReference type="PANTHER" id="PTHR34001">
    <property type="entry name" value="BLL7405 PROTEIN"/>
    <property type="match status" value="1"/>
</dbReference>
<name>A0A6P0C994_9RHOB</name>
<accession>A0A6P0C994</accession>
<organism evidence="7 8">
    <name type="scientific">Sulfitobacter sediminilitoris</name>
    <dbReference type="NCBI Taxonomy" id="2698830"/>
    <lineage>
        <taxon>Bacteria</taxon>
        <taxon>Pseudomonadati</taxon>
        <taxon>Pseudomonadota</taxon>
        <taxon>Alphaproteobacteria</taxon>
        <taxon>Rhodobacterales</taxon>
        <taxon>Roseobacteraceae</taxon>
        <taxon>Sulfitobacter</taxon>
    </lineage>
</organism>
<evidence type="ECO:0000256" key="2">
    <source>
        <dbReference type="ARBA" id="ARBA00022729"/>
    </source>
</evidence>
<evidence type="ECO:0000256" key="1">
    <source>
        <dbReference type="ARBA" id="ARBA00004370"/>
    </source>
</evidence>
<evidence type="ECO:0000256" key="5">
    <source>
        <dbReference type="SAM" id="SignalP"/>
    </source>
</evidence>
<dbReference type="AlphaFoldDB" id="A0A6P0C994"/>
<dbReference type="Proteomes" id="UP000468591">
    <property type="component" value="Unassembled WGS sequence"/>
</dbReference>
<keyword evidence="8" id="KW-1185">Reference proteome</keyword>
<feature type="chain" id="PRO_5027075865" evidence="5">
    <location>
        <begin position="25"/>
        <end position="197"/>
    </location>
</feature>
<proteinExistence type="inferred from homology"/>
<evidence type="ECO:0000313" key="8">
    <source>
        <dbReference type="Proteomes" id="UP000468591"/>
    </source>
</evidence>
<sequence length="197" mass="20464">MKRFMKATAAALVATTALGGAAFAGSLQDPVIETPVIAPAPIPVSGEWTGFYTGLQLGYADIDGDGGLEGDDNTYGFHAGYDYDFGDFVLGGELDYDQADIDLNAGAASIDSIARLKLKGGYDLGNTLIYATAGVARADTSVGDETGPFAGLGISYKVTDRYTIGAEVLEHRFDDVGGIAGNDLDATTITLRGSLRF</sequence>
<reference evidence="7 8" key="1">
    <citation type="submission" date="2020-01" db="EMBL/GenBank/DDBJ databases">
        <title>Sulfitobacter sediminilitoris sp. nov., isolated from a tidal flat.</title>
        <authorList>
            <person name="Park S."/>
            <person name="Yoon J.-H."/>
        </authorList>
    </citation>
    <scope>NUCLEOTIDE SEQUENCE [LARGE SCALE GENOMIC DNA]</scope>
    <source>
        <strain evidence="7 8">JBTF-M27</strain>
    </source>
</reference>
<dbReference type="InterPro" id="IPR051692">
    <property type="entry name" value="OMP-like"/>
</dbReference>
<evidence type="ECO:0000259" key="6">
    <source>
        <dbReference type="Pfam" id="PF13505"/>
    </source>
</evidence>